<keyword evidence="4" id="KW-1185">Reference proteome</keyword>
<gene>
    <name evidence="3" type="ORF">RM423_16475</name>
</gene>
<proteinExistence type="predicted"/>
<reference evidence="4" key="1">
    <citation type="submission" date="2023-07" db="EMBL/GenBank/DDBJ databases">
        <title>30 novel species of actinomycetes from the DSMZ collection.</title>
        <authorList>
            <person name="Nouioui I."/>
        </authorList>
    </citation>
    <scope>NUCLEOTIDE SEQUENCE [LARGE SCALE GENOMIC DNA]</scope>
    <source>
        <strain evidence="4">DSM 44399</strain>
    </source>
</reference>
<evidence type="ECO:0000256" key="1">
    <source>
        <dbReference type="ARBA" id="ARBA00022723"/>
    </source>
</evidence>
<dbReference type="PANTHER" id="PTHR33542">
    <property type="entry name" value="SIROHYDROCHLORIN FERROCHELATASE, CHLOROPLASTIC"/>
    <property type="match status" value="1"/>
</dbReference>
<dbReference type="PANTHER" id="PTHR33542:SF5">
    <property type="entry name" value="FERROCHELATASE CHE1"/>
    <property type="match status" value="1"/>
</dbReference>
<dbReference type="Pfam" id="PF01903">
    <property type="entry name" value="CbiX"/>
    <property type="match status" value="1"/>
</dbReference>
<dbReference type="EMBL" id="JAVREH010000026">
    <property type="protein sequence ID" value="MDT0262988.1"/>
    <property type="molecule type" value="Genomic_DNA"/>
</dbReference>
<keyword evidence="2" id="KW-0456">Lyase</keyword>
<evidence type="ECO:0000313" key="4">
    <source>
        <dbReference type="Proteomes" id="UP001183176"/>
    </source>
</evidence>
<dbReference type="InterPro" id="IPR050963">
    <property type="entry name" value="Sirohydro_Cobaltochel/CbiX"/>
</dbReference>
<organism evidence="3 4">
    <name type="scientific">Jatrophihabitans lederbergiae</name>
    <dbReference type="NCBI Taxonomy" id="3075547"/>
    <lineage>
        <taxon>Bacteria</taxon>
        <taxon>Bacillati</taxon>
        <taxon>Actinomycetota</taxon>
        <taxon>Actinomycetes</taxon>
        <taxon>Jatrophihabitantales</taxon>
        <taxon>Jatrophihabitantaceae</taxon>
        <taxon>Jatrophihabitans</taxon>
    </lineage>
</organism>
<dbReference type="Proteomes" id="UP001183176">
    <property type="component" value="Unassembled WGS sequence"/>
</dbReference>
<keyword evidence="1" id="KW-0479">Metal-binding</keyword>
<sequence length="229" mass="24463">MSDAGAPILLAVAHGTKDPNGVAEVRRLTNIVRTKRPGLRVELAWLERSEPLLADVLPTLDGPVAVVPLLLSTGFHVKVDITRAVGKRPNAAIAAQLGPDKRITKVVYERLLAVRGTSLEDVVLFASGSSDPEAAEQLDTAANQLARALHVKVYPRFLTNRDPAVGLPMGCHVANYLLAPGFFNDRLRSYAEDELMSAAVADPIGAHPLVAEVVLDRYDAALRELAAAG</sequence>
<accession>A0ABU2JFI1</accession>
<evidence type="ECO:0000313" key="3">
    <source>
        <dbReference type="EMBL" id="MDT0262988.1"/>
    </source>
</evidence>
<dbReference type="InterPro" id="IPR002762">
    <property type="entry name" value="CbiX-like"/>
</dbReference>
<name>A0ABU2JFI1_9ACTN</name>
<evidence type="ECO:0000256" key="2">
    <source>
        <dbReference type="ARBA" id="ARBA00023239"/>
    </source>
</evidence>
<dbReference type="RefSeq" id="WP_311424135.1">
    <property type="nucleotide sequence ID" value="NZ_JAVREH010000026.1"/>
</dbReference>
<protein>
    <submittedName>
        <fullName evidence="3">Sirohydrochlorin chelatase</fullName>
    </submittedName>
</protein>
<dbReference type="CDD" id="cd03416">
    <property type="entry name" value="CbiX_SirB_N"/>
    <property type="match status" value="1"/>
</dbReference>
<dbReference type="SUPFAM" id="SSF53800">
    <property type="entry name" value="Chelatase"/>
    <property type="match status" value="1"/>
</dbReference>
<comment type="caution">
    <text evidence="3">The sequence shown here is derived from an EMBL/GenBank/DDBJ whole genome shotgun (WGS) entry which is preliminary data.</text>
</comment>
<dbReference type="Gene3D" id="3.40.50.1400">
    <property type="match status" value="2"/>
</dbReference>